<name>A0A8H7JC86_9PLEO</name>
<accession>A0A8H7JC86</accession>
<dbReference type="InterPro" id="IPR002893">
    <property type="entry name" value="Znf_MYND"/>
</dbReference>
<sequence>MAHSHGPTCIPPANPLLCAMCNEEGARCSGCLEVRYCSRSCQRSDWPVHKLVCKAFSEFSDASRPSIHHKRALVFAEDKDLPCFAWLHVQPREDNNEITSDDLEGKVPVPQLEPYLGTVEEFLSEGGTEREESTNPVLRRKIGHGITVAGRQRTNQIDSLPGSHRANKSLLAVDKELPEIWSGNVVAYGFMEDTERIQDLDLMDFRHVVDIIRHIYDHVRREYSGKIDGSTVTGAFIPCAAEEKLGCRVFEILPVSAAQCDAQSEVASPIMTRIGIPLVFRRLPLETRWRDRKLGLPRELIGWNPTLRPFDPTIPLCDRRHGVGSAVVVRKDGKPLCQTHVAAFVDYARNKVASYCHDNHETARGVLDSCTKEDFMVWYDGWKLQASCMDVDVPSPYDVEPDADQDLASATALAGME</sequence>
<evidence type="ECO:0000256" key="3">
    <source>
        <dbReference type="ARBA" id="ARBA00022833"/>
    </source>
</evidence>
<dbReference type="OrthoDB" id="437457at2759"/>
<proteinExistence type="predicted"/>
<evidence type="ECO:0000256" key="1">
    <source>
        <dbReference type="ARBA" id="ARBA00022723"/>
    </source>
</evidence>
<dbReference type="Gene3D" id="6.10.140.2220">
    <property type="match status" value="1"/>
</dbReference>
<keyword evidence="2 4" id="KW-0863">Zinc-finger</keyword>
<dbReference type="Pfam" id="PF01753">
    <property type="entry name" value="zf-MYND"/>
    <property type="match status" value="1"/>
</dbReference>
<dbReference type="GO" id="GO:0008270">
    <property type="term" value="F:zinc ion binding"/>
    <property type="evidence" value="ECO:0007669"/>
    <property type="project" value="UniProtKB-KW"/>
</dbReference>
<evidence type="ECO:0000313" key="7">
    <source>
        <dbReference type="Proteomes" id="UP000651452"/>
    </source>
</evidence>
<evidence type="ECO:0000313" key="6">
    <source>
        <dbReference type="EMBL" id="KAF9700934.1"/>
    </source>
</evidence>
<dbReference type="EMBL" id="RZGK01000002">
    <property type="protein sequence ID" value="KAF9700934.1"/>
    <property type="molecule type" value="Genomic_DNA"/>
</dbReference>
<dbReference type="SUPFAM" id="SSF144232">
    <property type="entry name" value="HIT/MYND zinc finger-like"/>
    <property type="match status" value="1"/>
</dbReference>
<evidence type="ECO:0000259" key="5">
    <source>
        <dbReference type="PROSITE" id="PS50865"/>
    </source>
</evidence>
<organism evidence="6 7">
    <name type="scientific">Ascochyta lentis</name>
    <dbReference type="NCBI Taxonomy" id="205686"/>
    <lineage>
        <taxon>Eukaryota</taxon>
        <taxon>Fungi</taxon>
        <taxon>Dikarya</taxon>
        <taxon>Ascomycota</taxon>
        <taxon>Pezizomycotina</taxon>
        <taxon>Dothideomycetes</taxon>
        <taxon>Pleosporomycetidae</taxon>
        <taxon>Pleosporales</taxon>
        <taxon>Pleosporineae</taxon>
        <taxon>Didymellaceae</taxon>
        <taxon>Ascochyta</taxon>
    </lineage>
</organism>
<keyword evidence="1" id="KW-0479">Metal-binding</keyword>
<reference evidence="6" key="1">
    <citation type="submission" date="2018-12" db="EMBL/GenBank/DDBJ databases">
        <authorList>
            <person name="Syme R.A."/>
            <person name="Farfan-Caceres L."/>
            <person name="Lichtenzveig J."/>
        </authorList>
    </citation>
    <scope>NUCLEOTIDE SEQUENCE</scope>
    <source>
        <strain evidence="6">Al4</strain>
    </source>
</reference>
<dbReference type="Proteomes" id="UP000651452">
    <property type="component" value="Unassembled WGS sequence"/>
</dbReference>
<dbReference type="PROSITE" id="PS50865">
    <property type="entry name" value="ZF_MYND_2"/>
    <property type="match status" value="1"/>
</dbReference>
<comment type="caution">
    <text evidence="6">The sequence shown here is derived from an EMBL/GenBank/DDBJ whole genome shotgun (WGS) entry which is preliminary data.</text>
</comment>
<dbReference type="AlphaFoldDB" id="A0A8H7JC86"/>
<keyword evidence="7" id="KW-1185">Reference proteome</keyword>
<evidence type="ECO:0000256" key="4">
    <source>
        <dbReference type="PROSITE-ProRule" id="PRU00134"/>
    </source>
</evidence>
<keyword evidence="3" id="KW-0862">Zinc</keyword>
<gene>
    <name evidence="6" type="ORF">EKO04_001029</name>
</gene>
<feature type="domain" description="MYND-type" evidence="5">
    <location>
        <begin position="18"/>
        <end position="53"/>
    </location>
</feature>
<protein>
    <recommendedName>
        <fullName evidence="5">MYND-type domain-containing protein</fullName>
    </recommendedName>
</protein>
<evidence type="ECO:0000256" key="2">
    <source>
        <dbReference type="ARBA" id="ARBA00022771"/>
    </source>
</evidence>
<reference evidence="6" key="2">
    <citation type="submission" date="2020-09" db="EMBL/GenBank/DDBJ databases">
        <title>Reference genome assembly for Australian Ascochyta lentis isolate Al4.</title>
        <authorList>
            <person name="Lee R.C."/>
            <person name="Farfan-Caceres L.M."/>
            <person name="Debler J.W."/>
            <person name="Williams A.H."/>
            <person name="Henares B.M."/>
        </authorList>
    </citation>
    <scope>NUCLEOTIDE SEQUENCE</scope>
    <source>
        <strain evidence="6">Al4</strain>
    </source>
</reference>